<evidence type="ECO:0000256" key="1">
    <source>
        <dbReference type="SAM" id="MobiDB-lite"/>
    </source>
</evidence>
<evidence type="ECO:0000313" key="3">
    <source>
        <dbReference type="EMBL" id="MFA0811012.1"/>
    </source>
</evidence>
<comment type="caution">
    <text evidence="3">The sequence shown here is derived from an EMBL/GenBank/DDBJ whole genome shotgun (WGS) entry which is preliminary data.</text>
</comment>
<dbReference type="EMBL" id="JBGMEK010000014">
    <property type="protein sequence ID" value="MFA0811012.1"/>
    <property type="molecule type" value="Genomic_DNA"/>
</dbReference>
<feature type="signal peptide" evidence="2">
    <location>
        <begin position="1"/>
        <end position="24"/>
    </location>
</feature>
<dbReference type="PROSITE" id="PS51257">
    <property type="entry name" value="PROKAR_LIPOPROTEIN"/>
    <property type="match status" value="1"/>
</dbReference>
<keyword evidence="4" id="KW-1185">Reference proteome</keyword>
<sequence length="74" mass="7276">MNGKNFMLKSAAPTLLLLALSACGGGGSDSGSGSSVSKTFSSSVTAVDIRRKDSGDSLPVSGLPGEGAEITLSE</sequence>
<dbReference type="Proteomes" id="UP001569428">
    <property type="component" value="Unassembled WGS sequence"/>
</dbReference>
<accession>A0ABV4NYB5</accession>
<evidence type="ECO:0000313" key="4">
    <source>
        <dbReference type="Proteomes" id="UP001569428"/>
    </source>
</evidence>
<keyword evidence="2" id="KW-0732">Signal</keyword>
<dbReference type="RefSeq" id="WP_371838580.1">
    <property type="nucleotide sequence ID" value="NZ_JBGMEK010000014.1"/>
</dbReference>
<organism evidence="3 4">
    <name type="scientific">Microbulbifer epialgicus</name>
    <dbReference type="NCBI Taxonomy" id="393907"/>
    <lineage>
        <taxon>Bacteria</taxon>
        <taxon>Pseudomonadati</taxon>
        <taxon>Pseudomonadota</taxon>
        <taxon>Gammaproteobacteria</taxon>
        <taxon>Cellvibrionales</taxon>
        <taxon>Microbulbiferaceae</taxon>
        <taxon>Microbulbifer</taxon>
    </lineage>
</organism>
<proteinExistence type="predicted"/>
<gene>
    <name evidence="3" type="ORF">ACCI49_08770</name>
</gene>
<feature type="region of interest" description="Disordered" evidence="1">
    <location>
        <begin position="51"/>
        <end position="74"/>
    </location>
</feature>
<evidence type="ECO:0000256" key="2">
    <source>
        <dbReference type="SAM" id="SignalP"/>
    </source>
</evidence>
<protein>
    <submittedName>
        <fullName evidence="3">Uncharacterized protein</fullName>
    </submittedName>
</protein>
<feature type="chain" id="PRO_5045611781" evidence="2">
    <location>
        <begin position="25"/>
        <end position="74"/>
    </location>
</feature>
<name>A0ABV4NYB5_9GAMM</name>
<reference evidence="3 4" key="1">
    <citation type="submission" date="2024-08" db="EMBL/GenBank/DDBJ databases">
        <authorList>
            <person name="Ishaq N."/>
        </authorList>
    </citation>
    <scope>NUCLEOTIDE SEQUENCE [LARGE SCALE GENOMIC DNA]</scope>
    <source>
        <strain evidence="3 4">DSM 18651</strain>
    </source>
</reference>